<dbReference type="Pfam" id="PF13466">
    <property type="entry name" value="STAS_2"/>
    <property type="match status" value="1"/>
</dbReference>
<evidence type="ECO:0000313" key="4">
    <source>
        <dbReference type="EMBL" id="SCB48059.1"/>
    </source>
</evidence>
<dbReference type="SUPFAM" id="SSF52091">
    <property type="entry name" value="SpoIIaa-like"/>
    <property type="match status" value="1"/>
</dbReference>
<comment type="function">
    <text evidence="1">Could be part of an ABC transporter complex.</text>
</comment>
<gene>
    <name evidence="4" type="ORF">GA0061099_101027</name>
</gene>
<dbReference type="InterPro" id="IPR002645">
    <property type="entry name" value="STAS_dom"/>
</dbReference>
<evidence type="ECO:0000256" key="2">
    <source>
        <dbReference type="RuleBase" id="RU362044"/>
    </source>
</evidence>
<dbReference type="PROSITE" id="PS50801">
    <property type="entry name" value="STAS"/>
    <property type="match status" value="1"/>
</dbReference>
<dbReference type="AlphaFoldDB" id="A0A1C3X775"/>
<keyword evidence="2" id="KW-0997">Cell inner membrane</keyword>
<feature type="transmembrane region" description="Helical" evidence="2">
    <location>
        <begin position="325"/>
        <end position="345"/>
    </location>
</feature>
<dbReference type="PANTHER" id="PTHR30188">
    <property type="entry name" value="ABC TRANSPORTER PERMEASE PROTEIN-RELATED"/>
    <property type="match status" value="1"/>
</dbReference>
<comment type="subcellular location">
    <subcellularLocation>
        <location evidence="2">Cell inner membrane</location>
        <topology evidence="2">Multi-pass membrane protein</topology>
    </subcellularLocation>
</comment>
<feature type="transmembrane region" description="Helical" evidence="2">
    <location>
        <begin position="276"/>
        <end position="305"/>
    </location>
</feature>
<feature type="transmembrane region" description="Helical" evidence="2">
    <location>
        <begin position="366"/>
        <end position="387"/>
    </location>
</feature>
<reference evidence="4 5" key="1">
    <citation type="submission" date="2016-08" db="EMBL/GenBank/DDBJ databases">
        <authorList>
            <person name="Seilhamer J.J."/>
        </authorList>
    </citation>
    <scope>NUCLEOTIDE SEQUENCE [LARGE SCALE GENOMIC DNA]</scope>
    <source>
        <strain evidence="4 5">CCBAU 10071</strain>
    </source>
</reference>
<feature type="transmembrane region" description="Helical" evidence="2">
    <location>
        <begin position="218"/>
        <end position="238"/>
    </location>
</feature>
<evidence type="ECO:0000256" key="1">
    <source>
        <dbReference type="ARBA" id="ARBA00003787"/>
    </source>
</evidence>
<feature type="transmembrane region" description="Helical" evidence="2">
    <location>
        <begin position="143"/>
        <end position="162"/>
    </location>
</feature>
<feature type="transmembrane region" description="Helical" evidence="2">
    <location>
        <begin position="183"/>
        <end position="206"/>
    </location>
</feature>
<dbReference type="InterPro" id="IPR058548">
    <property type="entry name" value="MlaB-like_STAS"/>
</dbReference>
<dbReference type="GO" id="GO:0005548">
    <property type="term" value="F:phospholipid transporter activity"/>
    <property type="evidence" value="ECO:0007669"/>
    <property type="project" value="TreeGrafter"/>
</dbReference>
<dbReference type="NCBIfam" id="TIGR00056">
    <property type="entry name" value="MlaE family lipid ABC transporter permease subunit"/>
    <property type="match status" value="1"/>
</dbReference>
<protein>
    <submittedName>
        <fullName evidence="4">Phospholipid/cholesterol/gamma-HCH transport system permease protein</fullName>
    </submittedName>
</protein>
<dbReference type="InterPro" id="IPR003453">
    <property type="entry name" value="ABC_MlaE_roteobac"/>
</dbReference>
<keyword evidence="2" id="KW-0472">Membrane</keyword>
<dbReference type="PANTHER" id="PTHR30188:SF3">
    <property type="entry name" value="ABC TRANSPORTER PERMEASE"/>
    <property type="match status" value="1"/>
</dbReference>
<dbReference type="EMBL" id="FMAE01000010">
    <property type="protein sequence ID" value="SCB48059.1"/>
    <property type="molecule type" value="Genomic_DNA"/>
</dbReference>
<dbReference type="InterPro" id="IPR030802">
    <property type="entry name" value="Permease_MalE"/>
</dbReference>
<feature type="domain" description="STAS" evidence="3">
    <location>
        <begin position="44"/>
        <end position="111"/>
    </location>
</feature>
<evidence type="ECO:0000259" key="3">
    <source>
        <dbReference type="PROSITE" id="PS50801"/>
    </source>
</evidence>
<keyword evidence="2" id="KW-0812">Transmembrane</keyword>
<keyword evidence="2" id="KW-1133">Transmembrane helix</keyword>
<evidence type="ECO:0000313" key="5">
    <source>
        <dbReference type="Proteomes" id="UP000183174"/>
    </source>
</evidence>
<organism evidence="4 5">
    <name type="scientific">Bradyrhizobium yuanmingense</name>
    <dbReference type="NCBI Taxonomy" id="108015"/>
    <lineage>
        <taxon>Bacteria</taxon>
        <taxon>Pseudomonadati</taxon>
        <taxon>Pseudomonadota</taxon>
        <taxon>Alphaproteobacteria</taxon>
        <taxon>Hyphomicrobiales</taxon>
        <taxon>Nitrobacteraceae</taxon>
        <taxon>Bradyrhizobium</taxon>
    </lineage>
</organism>
<keyword evidence="2" id="KW-1003">Cell membrane</keyword>
<dbReference type="GO" id="GO:0043190">
    <property type="term" value="C:ATP-binding cassette (ABC) transporter complex"/>
    <property type="evidence" value="ECO:0007669"/>
    <property type="project" value="InterPro"/>
</dbReference>
<name>A0A1C3X775_9BRAD</name>
<dbReference type="Pfam" id="PF02405">
    <property type="entry name" value="MlaE"/>
    <property type="match status" value="1"/>
</dbReference>
<dbReference type="InterPro" id="IPR036513">
    <property type="entry name" value="STAS_dom_sf"/>
</dbReference>
<dbReference type="Proteomes" id="UP000183174">
    <property type="component" value="Unassembled WGS sequence"/>
</dbReference>
<dbReference type="Gene3D" id="3.30.750.24">
    <property type="entry name" value="STAS domain"/>
    <property type="match status" value="1"/>
</dbReference>
<sequence length="389" mass="41595">MGTNCPDEVESVNHEPLLHATPAGDVLKLRPEGPWTAANVVMLETLSRSVGVNVDRSRAVTLDMSGISALDTLGAWVLEKLSRRAASSGRPAEFVGVADHFSGLMDEVRQVNRHTPPPSAAPNPVLARLGELGKSTLGAREDITIFLQMLGALFMAVIGVLRRPRSLRLTSLVYQLYRIGWQAIPIVTLITFLIGAIIAQQGFFHFRRFGAESYTVDMVGILVLRELGVLIVAIMVAGRSGSAYTAELGSMKMREEIDALSTMGLDPVDVLILPRVAALVIALPILTFIGSIAALYGGGLVAQFYGDMGPAIYIARLHEAVSVAHFEVGILKAPFMALVIGIVACSEGLRVKGSAESLGRQTTTSVVKSIFLVIVLDGLFAIFFASIGM</sequence>
<accession>A0A1C3X775</accession>
<proteinExistence type="inferred from homology"/>
<comment type="similarity">
    <text evidence="2">Belongs to the MlaE permease family.</text>
</comment>